<dbReference type="EMBL" id="ABJB010398144">
    <property type="status" value="NOT_ANNOTATED_CDS"/>
    <property type="molecule type" value="Genomic_DNA"/>
</dbReference>
<feature type="compositionally biased region" description="Basic and acidic residues" evidence="1">
    <location>
        <begin position="58"/>
        <end position="72"/>
    </location>
</feature>
<reference evidence="3" key="1">
    <citation type="submission" date="2008-03" db="EMBL/GenBank/DDBJ databases">
        <title>Annotation of Ixodes scapularis.</title>
        <authorList>
            <consortium name="Ixodes scapularis Genome Project Consortium"/>
            <person name="Caler E."/>
            <person name="Hannick L.I."/>
            <person name="Bidwell S."/>
            <person name="Joardar V."/>
            <person name="Thiagarajan M."/>
            <person name="Amedeo P."/>
            <person name="Galinsky K.J."/>
            <person name="Schobel S."/>
            <person name="Inman J."/>
            <person name="Hostetler J."/>
            <person name="Miller J."/>
            <person name="Hammond M."/>
            <person name="Megy K."/>
            <person name="Lawson D."/>
            <person name="Kodira C."/>
            <person name="Sutton G."/>
            <person name="Meyer J."/>
            <person name="Hill C.A."/>
            <person name="Birren B."/>
            <person name="Nene V."/>
            <person name="Collins F."/>
            <person name="Alarcon-Chaidez F."/>
            <person name="Wikel S."/>
            <person name="Strausberg R."/>
        </authorList>
    </citation>
    <scope>NUCLEOTIDE SEQUENCE [LARGE SCALE GENOMIC DNA]</scope>
    <source>
        <strain evidence="3">Wikel</strain>
    </source>
</reference>
<reference evidence="2" key="2">
    <citation type="submission" date="2020-05" db="UniProtKB">
        <authorList>
            <consortium name="EnsemblMetazoa"/>
        </authorList>
    </citation>
    <scope>IDENTIFICATION</scope>
    <source>
        <strain evidence="2">wikel</strain>
    </source>
</reference>
<dbReference type="VEuPathDB" id="VectorBase:ISCI010236"/>
<dbReference type="OrthoDB" id="6513201at2759"/>
<dbReference type="Proteomes" id="UP000001555">
    <property type="component" value="Unassembled WGS sequence"/>
</dbReference>
<keyword evidence="3" id="KW-1185">Reference proteome</keyword>
<evidence type="ECO:0000313" key="2">
    <source>
        <dbReference type="EnsemblMetazoa" id="ISCW010236-PA"/>
    </source>
</evidence>
<proteinExistence type="predicted"/>
<dbReference type="AlphaFoldDB" id="A0A1S4L8A5"/>
<name>A0A1S4L8A5_IXOSC</name>
<protein>
    <submittedName>
        <fullName evidence="2">Uncharacterized protein</fullName>
    </submittedName>
</protein>
<dbReference type="VEuPathDB" id="VectorBase:ISCW010236"/>
<dbReference type="VEuPathDB" id="VectorBase:ISCP_016658"/>
<evidence type="ECO:0000313" key="3">
    <source>
        <dbReference type="Proteomes" id="UP000001555"/>
    </source>
</evidence>
<organism evidence="2 3">
    <name type="scientific">Ixodes scapularis</name>
    <name type="common">Black-legged tick</name>
    <name type="synonym">Deer tick</name>
    <dbReference type="NCBI Taxonomy" id="6945"/>
    <lineage>
        <taxon>Eukaryota</taxon>
        <taxon>Metazoa</taxon>
        <taxon>Ecdysozoa</taxon>
        <taxon>Arthropoda</taxon>
        <taxon>Chelicerata</taxon>
        <taxon>Arachnida</taxon>
        <taxon>Acari</taxon>
        <taxon>Parasitiformes</taxon>
        <taxon>Ixodida</taxon>
        <taxon>Ixodoidea</taxon>
        <taxon>Ixodidae</taxon>
        <taxon>Ixodinae</taxon>
        <taxon>Ixodes</taxon>
    </lineage>
</organism>
<evidence type="ECO:0000256" key="1">
    <source>
        <dbReference type="SAM" id="MobiDB-lite"/>
    </source>
</evidence>
<dbReference type="EnsemblMetazoa" id="ISCW010236-RA">
    <property type="protein sequence ID" value="ISCW010236-PA"/>
    <property type="gene ID" value="ISCW010236"/>
</dbReference>
<sequence>VHLSPGVSIPEPKFNLALLAKTDSKCVIGASRSLWTDDELASRSVTGTACRNKPGSKAKKEATPAKMEALRS</sequence>
<accession>A0A1S4L8A5</accession>
<feature type="region of interest" description="Disordered" evidence="1">
    <location>
        <begin position="47"/>
        <end position="72"/>
    </location>
</feature>
<dbReference type="InParanoid" id="A0A1S4L8A5"/>